<proteinExistence type="predicted"/>
<keyword evidence="3" id="KW-1185">Reference proteome</keyword>
<reference evidence="2 3" key="1">
    <citation type="journal article" date="2017" name="Biochemistry">
        <title>Identification of the Biosynthetic Pathway for the Antibiotic Bicyclomycin.</title>
        <authorList>
            <person name="Patteson J."/>
            <person name="Cai W."/>
            <person name="Johnson R.A."/>
            <person name="Santa Maria K."/>
            <person name="Li B."/>
        </authorList>
    </citation>
    <scope>NUCLEOTIDE SEQUENCE [LARGE SCALE GENOMIC DNA]</scope>
    <source>
        <strain evidence="2 3">ATCC 21532</strain>
    </source>
</reference>
<dbReference type="PANTHER" id="PTHR12788">
    <property type="entry name" value="PROTEIN-TYROSINE SULFOTRANSFERASE 2"/>
    <property type="match status" value="1"/>
</dbReference>
<dbReference type="RefSeq" id="WP_099201612.1">
    <property type="nucleotide sequence ID" value="NZ_NHZO01000154.1"/>
</dbReference>
<comment type="caution">
    <text evidence="2">The sequence shown here is derived from an EMBL/GenBank/DDBJ whole genome shotgun (WGS) entry which is preliminary data.</text>
</comment>
<evidence type="ECO:0000313" key="3">
    <source>
        <dbReference type="Proteomes" id="UP000222531"/>
    </source>
</evidence>
<dbReference type="SUPFAM" id="SSF52540">
    <property type="entry name" value="P-loop containing nucleoside triphosphate hydrolases"/>
    <property type="match status" value="1"/>
</dbReference>
<dbReference type="OrthoDB" id="9777890at2"/>
<dbReference type="PANTHER" id="PTHR12788:SF10">
    <property type="entry name" value="PROTEIN-TYROSINE SULFOTRANSFERASE"/>
    <property type="match status" value="1"/>
</dbReference>
<dbReference type="Proteomes" id="UP000222531">
    <property type="component" value="Unassembled WGS sequence"/>
</dbReference>
<dbReference type="AlphaFoldDB" id="A0A2G1XES1"/>
<dbReference type="GO" id="GO:0008476">
    <property type="term" value="F:protein-tyrosine sulfotransferase activity"/>
    <property type="evidence" value="ECO:0007669"/>
    <property type="project" value="InterPro"/>
</dbReference>
<gene>
    <name evidence="2" type="ORF">BLA24_27045</name>
</gene>
<protein>
    <submittedName>
        <fullName evidence="2">Uncharacterized protein</fullName>
    </submittedName>
</protein>
<keyword evidence="1" id="KW-0808">Transferase</keyword>
<dbReference type="EMBL" id="NHZO01000154">
    <property type="protein sequence ID" value="PHQ49669.1"/>
    <property type="molecule type" value="Genomic_DNA"/>
</dbReference>
<dbReference type="InterPro" id="IPR026634">
    <property type="entry name" value="TPST-like"/>
</dbReference>
<sequence length="341" mass="37735">MRPLSFVVGTGRSGSTVLSRIINLHPEALSLNELVNSLSGADMLPARPLGGREFWGILAEPNHAYDGLLRAGASIEEFLYPKNPGRYTPETGIPALSMMVLPHLTDDPDGLLDWLEPQIRAWPVRPADQHYRQLFDVLCERFDRAVVIERSGYSLKSVPALRKAFPEARFVHSFRHGPDCALSMSRHPGFRMISLVSQILEAAGVESPAELTEDHVARLPEDLAELVRHGFAPDLVVRSEAPAHHLGKVWSQAIAEGTRHLNELPEDRHMALGYEQLLDAPERELTRLAEFTGLTPTLEWLAASRELLDNGRRGGSRRLPADQLRALEASCAPGMRILAGV</sequence>
<evidence type="ECO:0000313" key="2">
    <source>
        <dbReference type="EMBL" id="PHQ49669.1"/>
    </source>
</evidence>
<dbReference type="Gene3D" id="3.40.50.300">
    <property type="entry name" value="P-loop containing nucleotide triphosphate hydrolases"/>
    <property type="match status" value="1"/>
</dbReference>
<name>A0A2G1XES1_STRCJ</name>
<dbReference type="InterPro" id="IPR027417">
    <property type="entry name" value="P-loop_NTPase"/>
</dbReference>
<organism evidence="2 3">
    <name type="scientific">Streptomyces cinnamoneus</name>
    <name type="common">Streptoverticillium cinnamoneum</name>
    <dbReference type="NCBI Taxonomy" id="53446"/>
    <lineage>
        <taxon>Bacteria</taxon>
        <taxon>Bacillati</taxon>
        <taxon>Actinomycetota</taxon>
        <taxon>Actinomycetes</taxon>
        <taxon>Kitasatosporales</taxon>
        <taxon>Streptomycetaceae</taxon>
        <taxon>Streptomyces</taxon>
        <taxon>Streptomyces cinnamoneus group</taxon>
    </lineage>
</organism>
<accession>A0A2G1XES1</accession>
<evidence type="ECO:0000256" key="1">
    <source>
        <dbReference type="ARBA" id="ARBA00022679"/>
    </source>
</evidence>